<dbReference type="InterPro" id="IPR004143">
    <property type="entry name" value="BPL_LPL_catalytic"/>
</dbReference>
<sequence length="245" mass="27461">MHLIKVNAINSTNSFVRELFREKAELPMTCVVAKKQLQGRGQRGTIWDAEEGKNLTFSVFFPRPGVAPASQFLISATVAVSLIRSLEKFDLPRLKVKWPNDILSANRKVAGILIENILSEGKIAGSVIGIGLNVNQEEFPELPQAGSMKMMTGQEQDLDLDLVLETILKDLEQVLENFSERQSGAILKTYEKCLFRRTIPSTFQLPSGQLFTGIIHGVTAQGKLLVRDEDEKIREFDLKEVSLRY</sequence>
<comment type="caution">
    <text evidence="3">The sequence shown here is derived from an EMBL/GenBank/DDBJ whole genome shotgun (WGS) entry which is preliminary data.</text>
</comment>
<evidence type="ECO:0000313" key="4">
    <source>
        <dbReference type="Proteomes" id="UP000703674"/>
    </source>
</evidence>
<dbReference type="Pfam" id="PF03099">
    <property type="entry name" value="BPL_LplA_LipB"/>
    <property type="match status" value="1"/>
</dbReference>
<feature type="domain" description="BPL/LPL catalytic" evidence="2">
    <location>
        <begin position="1"/>
        <end position="179"/>
    </location>
</feature>
<dbReference type="EC" id="6.3.4.15" evidence="3"/>
<dbReference type="InterPro" id="IPR045864">
    <property type="entry name" value="aa-tRNA-synth_II/BPL/LPL"/>
</dbReference>
<dbReference type="Gene3D" id="2.30.30.100">
    <property type="match status" value="1"/>
</dbReference>
<protein>
    <submittedName>
        <fullName evidence="3">Biotin--[acetyl-CoA-carboxylase] ligase</fullName>
        <ecNumber evidence="3">6.3.4.15</ecNumber>
    </submittedName>
</protein>
<dbReference type="Gene3D" id="3.30.930.10">
    <property type="entry name" value="Bira Bifunctional Protein, Domain 2"/>
    <property type="match status" value="1"/>
</dbReference>
<organism evidence="3 4">
    <name type="scientific">Salinimicrobium oceani</name>
    <dbReference type="NCBI Taxonomy" id="2722702"/>
    <lineage>
        <taxon>Bacteria</taxon>
        <taxon>Pseudomonadati</taxon>
        <taxon>Bacteroidota</taxon>
        <taxon>Flavobacteriia</taxon>
        <taxon>Flavobacteriales</taxon>
        <taxon>Flavobacteriaceae</taxon>
        <taxon>Salinimicrobium</taxon>
    </lineage>
</organism>
<name>A0ABX1CVS0_9FLAO</name>
<dbReference type="SUPFAM" id="SSF55681">
    <property type="entry name" value="Class II aaRS and biotin synthetases"/>
    <property type="match status" value="1"/>
</dbReference>
<dbReference type="GO" id="GO:0004077">
    <property type="term" value="F:biotin--[biotin carboxyl-carrier protein] ligase activity"/>
    <property type="evidence" value="ECO:0007669"/>
    <property type="project" value="UniProtKB-EC"/>
</dbReference>
<keyword evidence="4" id="KW-1185">Reference proteome</keyword>
<dbReference type="EMBL" id="JAAVJR010000001">
    <property type="protein sequence ID" value="NJW51847.1"/>
    <property type="molecule type" value="Genomic_DNA"/>
</dbReference>
<gene>
    <name evidence="3" type="ORF">HC175_02845</name>
</gene>
<accession>A0ABX1CVS0</accession>
<evidence type="ECO:0000259" key="2">
    <source>
        <dbReference type="PROSITE" id="PS51733"/>
    </source>
</evidence>
<dbReference type="NCBIfam" id="TIGR00121">
    <property type="entry name" value="birA_ligase"/>
    <property type="match status" value="1"/>
</dbReference>
<proteinExistence type="predicted"/>
<dbReference type="InterPro" id="IPR004408">
    <property type="entry name" value="Biotin_CoA_COase_ligase"/>
</dbReference>
<dbReference type="Proteomes" id="UP000703674">
    <property type="component" value="Unassembled WGS sequence"/>
</dbReference>
<dbReference type="CDD" id="cd16442">
    <property type="entry name" value="BPL"/>
    <property type="match status" value="1"/>
</dbReference>
<reference evidence="3 4" key="1">
    <citation type="submission" date="2020-03" db="EMBL/GenBank/DDBJ databases">
        <title>Salinimicrobium sp. nov, isolated from SCS.</title>
        <authorList>
            <person name="Cao W.R."/>
        </authorList>
    </citation>
    <scope>NUCLEOTIDE SEQUENCE [LARGE SCALE GENOMIC DNA]</scope>
    <source>
        <strain evidence="4">J15B91</strain>
    </source>
</reference>
<dbReference type="PANTHER" id="PTHR12835:SF5">
    <property type="entry name" value="BIOTIN--PROTEIN LIGASE"/>
    <property type="match status" value="1"/>
</dbReference>
<dbReference type="RefSeq" id="WP_168136981.1">
    <property type="nucleotide sequence ID" value="NZ_JAAVJR010000001.1"/>
</dbReference>
<dbReference type="PANTHER" id="PTHR12835">
    <property type="entry name" value="BIOTIN PROTEIN LIGASE"/>
    <property type="match status" value="1"/>
</dbReference>
<evidence type="ECO:0000256" key="1">
    <source>
        <dbReference type="ARBA" id="ARBA00022598"/>
    </source>
</evidence>
<evidence type="ECO:0000313" key="3">
    <source>
        <dbReference type="EMBL" id="NJW51847.1"/>
    </source>
</evidence>
<keyword evidence="1 3" id="KW-0436">Ligase</keyword>
<dbReference type="PROSITE" id="PS51733">
    <property type="entry name" value="BPL_LPL_CATALYTIC"/>
    <property type="match status" value="1"/>
</dbReference>